<evidence type="ECO:0000313" key="3">
    <source>
        <dbReference type="Proteomes" id="UP000275356"/>
    </source>
</evidence>
<organism evidence="2 3">
    <name type="scientific">Salana multivorans</name>
    <dbReference type="NCBI Taxonomy" id="120377"/>
    <lineage>
        <taxon>Bacteria</taxon>
        <taxon>Bacillati</taxon>
        <taxon>Actinomycetota</taxon>
        <taxon>Actinomycetes</taxon>
        <taxon>Micrococcales</taxon>
        <taxon>Beutenbergiaceae</taxon>
        <taxon>Salana</taxon>
    </lineage>
</organism>
<keyword evidence="1" id="KW-0472">Membrane</keyword>
<protein>
    <submittedName>
        <fullName evidence="2">Uncharacterized protein YoxC</fullName>
    </submittedName>
</protein>
<sequence length="128" mass="13120">MPKEKVAAVSVSLGDIAGLVAALAFVALVVAIAVPLLKLGAVLDETRLSVAELTEHTVPVIDEAAETVRGANAQLAKVDTVTTSAAEVGQNVSALTTLVSATLARPMIKVAAFSYAVRSVVAKRTGRR</sequence>
<proteinExistence type="predicted"/>
<name>A0A3N2D1H8_9MICO</name>
<dbReference type="InterPro" id="IPR009293">
    <property type="entry name" value="UPF0478"/>
</dbReference>
<gene>
    <name evidence="2" type="ORF">EDD28_3019</name>
</gene>
<dbReference type="AlphaFoldDB" id="A0A3N2D1H8"/>
<dbReference type="Proteomes" id="UP000275356">
    <property type="component" value="Unassembled WGS sequence"/>
</dbReference>
<feature type="transmembrane region" description="Helical" evidence="1">
    <location>
        <begin position="16"/>
        <end position="37"/>
    </location>
</feature>
<dbReference type="Pfam" id="PF06103">
    <property type="entry name" value="DUF948"/>
    <property type="match status" value="1"/>
</dbReference>
<accession>A0A3N2D1H8</accession>
<keyword evidence="1" id="KW-1133">Transmembrane helix</keyword>
<comment type="caution">
    <text evidence="2">The sequence shown here is derived from an EMBL/GenBank/DDBJ whole genome shotgun (WGS) entry which is preliminary data.</text>
</comment>
<keyword evidence="3" id="KW-1185">Reference proteome</keyword>
<dbReference type="EMBL" id="RKHQ01000002">
    <property type="protein sequence ID" value="ROR93601.1"/>
    <property type="molecule type" value="Genomic_DNA"/>
</dbReference>
<reference evidence="2 3" key="1">
    <citation type="submission" date="2018-11" db="EMBL/GenBank/DDBJ databases">
        <title>Sequencing the genomes of 1000 actinobacteria strains.</title>
        <authorList>
            <person name="Klenk H.-P."/>
        </authorList>
    </citation>
    <scope>NUCLEOTIDE SEQUENCE [LARGE SCALE GENOMIC DNA]</scope>
    <source>
        <strain evidence="2 3">DSM 13521</strain>
    </source>
</reference>
<keyword evidence="1" id="KW-0812">Transmembrane</keyword>
<evidence type="ECO:0000313" key="2">
    <source>
        <dbReference type="EMBL" id="ROR93601.1"/>
    </source>
</evidence>
<evidence type="ECO:0000256" key="1">
    <source>
        <dbReference type="SAM" id="Phobius"/>
    </source>
</evidence>